<organism evidence="3">
    <name type="scientific">Muribaculaceae bacterium Z82</name>
    <dbReference type="NCBI Taxonomy" id="2304548"/>
    <lineage>
        <taxon>Bacteria</taxon>
        <taxon>Pseudomonadati</taxon>
        <taxon>Bacteroidota</taxon>
        <taxon>Bacteroidia</taxon>
        <taxon>Bacteroidales</taxon>
        <taxon>Muribaculaceae</taxon>
    </lineage>
</organism>
<keyword evidence="2" id="KW-0472">Membrane</keyword>
<accession>A0A7C9JE08</accession>
<evidence type="ECO:0000313" key="3">
    <source>
        <dbReference type="EMBL" id="NBI34776.1"/>
    </source>
</evidence>
<protein>
    <submittedName>
        <fullName evidence="3">CMP-2-keto-3-deoxyoctulosonic acid synthetase</fullName>
    </submittedName>
</protein>
<feature type="transmembrane region" description="Helical" evidence="2">
    <location>
        <begin position="21"/>
        <end position="41"/>
    </location>
</feature>
<comment type="caution">
    <text evidence="3">The sequence shown here is derived from an EMBL/GenBank/DDBJ whole genome shotgun (WGS) entry which is preliminary data.</text>
</comment>
<dbReference type="AlphaFoldDB" id="A0A7C9JE08"/>
<keyword evidence="2" id="KW-0812">Transmembrane</keyword>
<dbReference type="PROSITE" id="PS51257">
    <property type="entry name" value="PROKAR_LIPOPROTEIN"/>
    <property type="match status" value="1"/>
</dbReference>
<dbReference type="EMBL" id="QWKH01000046">
    <property type="protein sequence ID" value="NBI34776.1"/>
    <property type="molecule type" value="Genomic_DNA"/>
</dbReference>
<proteinExistence type="predicted"/>
<gene>
    <name evidence="3" type="ORF">D1639_06990</name>
</gene>
<sequence>MTRRPQKRPLARKGAVAASTLGIGAISLVLVGCIGIGFAVAGGTVSEDNLYLGVGENATRVSLPRDVDDVQVAFAADASESGLAQASPRDVSAGVARIQEEQARAEAERLAAEEEARLAEEARLEAERLAAEEAERARIAELEAQQAAASQAAAESQVSVEEPSQPALSEIDWGQGRESFIAEWTARIDAYLAGSPLAGYGSVFATAAWDNGVDPRLSPAISNTESTKGSFCFLPYNAWGWGDSSWSSWEEAINAHVAGLAAGYGGVLTPAGAAAYCPPHATDWYNKTLSQMQSM</sequence>
<keyword evidence="2" id="KW-1133">Transmembrane helix</keyword>
<feature type="coiled-coil region" evidence="1">
    <location>
        <begin position="95"/>
        <end position="137"/>
    </location>
</feature>
<keyword evidence="1" id="KW-0175">Coiled coil</keyword>
<reference evidence="3" key="1">
    <citation type="submission" date="2018-08" db="EMBL/GenBank/DDBJ databases">
        <title>Murine metabolic-syndrome-specific gut microbial biobank.</title>
        <authorList>
            <person name="Liu C."/>
        </authorList>
    </citation>
    <scope>NUCLEOTIDE SEQUENCE [LARGE SCALE GENOMIC DNA]</scope>
    <source>
        <strain evidence="3">Z82</strain>
    </source>
</reference>
<evidence type="ECO:0000256" key="1">
    <source>
        <dbReference type="SAM" id="Coils"/>
    </source>
</evidence>
<name>A0A7C9JE08_9BACT</name>
<evidence type="ECO:0000256" key="2">
    <source>
        <dbReference type="SAM" id="Phobius"/>
    </source>
</evidence>